<keyword evidence="2" id="KW-1185">Reference proteome</keyword>
<dbReference type="AlphaFoldDB" id="A0AAV9T9N9"/>
<sequence length="65" mass="6905">MTICYQSTARFDTTRIKPCAFCACATANNTIAAPLANFSAAFAPGKHCRIKSGQRAQPSGFVCCN</sequence>
<protein>
    <submittedName>
        <fullName evidence="1">CFEM domain-containing protein</fullName>
    </submittedName>
</protein>
<organism evidence="1 2">
    <name type="scientific">Colletotrichum tabaci</name>
    <dbReference type="NCBI Taxonomy" id="1209068"/>
    <lineage>
        <taxon>Eukaryota</taxon>
        <taxon>Fungi</taxon>
        <taxon>Dikarya</taxon>
        <taxon>Ascomycota</taxon>
        <taxon>Pezizomycotina</taxon>
        <taxon>Sordariomycetes</taxon>
        <taxon>Hypocreomycetidae</taxon>
        <taxon>Glomerellales</taxon>
        <taxon>Glomerellaceae</taxon>
        <taxon>Colletotrichum</taxon>
        <taxon>Colletotrichum destructivum species complex</taxon>
    </lineage>
</organism>
<reference evidence="1 2" key="1">
    <citation type="submission" date="2023-04" db="EMBL/GenBank/DDBJ databases">
        <title>Colletotrichum tabacum stain YC1 causing leaf anthracnose on Nicotiana tabacum(L.) cv.</title>
        <authorList>
            <person name="Ji Z."/>
            <person name="Wang M."/>
            <person name="Zhang J."/>
            <person name="Wang N."/>
            <person name="Zhou Z."/>
        </authorList>
    </citation>
    <scope>NUCLEOTIDE SEQUENCE [LARGE SCALE GENOMIC DNA]</scope>
    <source>
        <strain evidence="1 2">YC1</strain>
    </source>
</reference>
<dbReference type="Proteomes" id="UP001327957">
    <property type="component" value="Unassembled WGS sequence"/>
</dbReference>
<evidence type="ECO:0000313" key="2">
    <source>
        <dbReference type="Proteomes" id="UP001327957"/>
    </source>
</evidence>
<name>A0AAV9T9N9_9PEZI</name>
<evidence type="ECO:0000313" key="1">
    <source>
        <dbReference type="EMBL" id="KAK6216785.1"/>
    </source>
</evidence>
<gene>
    <name evidence="1" type="ORF">QIS74_06899</name>
</gene>
<accession>A0AAV9T9N9</accession>
<dbReference type="EMBL" id="JASAOK010000039">
    <property type="protein sequence ID" value="KAK6216785.1"/>
    <property type="molecule type" value="Genomic_DNA"/>
</dbReference>
<proteinExistence type="predicted"/>
<comment type="caution">
    <text evidence="1">The sequence shown here is derived from an EMBL/GenBank/DDBJ whole genome shotgun (WGS) entry which is preliminary data.</text>
</comment>